<proteinExistence type="predicted"/>
<reference evidence="6" key="1">
    <citation type="journal article" date="2019" name="Int. J. Syst. Evol. Microbiol.">
        <title>The Global Catalogue of Microorganisms (GCM) 10K type strain sequencing project: providing services to taxonomists for standard genome sequencing and annotation.</title>
        <authorList>
            <consortium name="The Broad Institute Genomics Platform"/>
            <consortium name="The Broad Institute Genome Sequencing Center for Infectious Disease"/>
            <person name="Wu L."/>
            <person name="Ma J."/>
        </authorList>
    </citation>
    <scope>NUCLEOTIDE SEQUENCE [LARGE SCALE GENOMIC DNA]</scope>
    <source>
        <strain evidence="6">KCTC 32239</strain>
    </source>
</reference>
<dbReference type="EMBL" id="BMYZ01000002">
    <property type="protein sequence ID" value="GGY77565.1"/>
    <property type="molecule type" value="Genomic_DNA"/>
</dbReference>
<feature type="domain" description="NodB homology" evidence="4">
    <location>
        <begin position="39"/>
        <end position="257"/>
    </location>
</feature>
<evidence type="ECO:0000313" key="6">
    <source>
        <dbReference type="Proteomes" id="UP000619761"/>
    </source>
</evidence>
<dbReference type="PROSITE" id="PS51257">
    <property type="entry name" value="PROKAR_LIPOPROTEIN"/>
    <property type="match status" value="1"/>
</dbReference>
<keyword evidence="2 3" id="KW-0732">Signal</keyword>
<dbReference type="InterPro" id="IPR011330">
    <property type="entry name" value="Glyco_hydro/deAcase_b/a-brl"/>
</dbReference>
<evidence type="ECO:0000256" key="1">
    <source>
        <dbReference type="ARBA" id="ARBA00004613"/>
    </source>
</evidence>
<organism evidence="5 6">
    <name type="scientific">Cellvibrio zantedeschiae</name>
    <dbReference type="NCBI Taxonomy" id="1237077"/>
    <lineage>
        <taxon>Bacteria</taxon>
        <taxon>Pseudomonadati</taxon>
        <taxon>Pseudomonadota</taxon>
        <taxon>Gammaproteobacteria</taxon>
        <taxon>Cellvibrionales</taxon>
        <taxon>Cellvibrionaceae</taxon>
        <taxon>Cellvibrio</taxon>
    </lineage>
</organism>
<dbReference type="InterPro" id="IPR051398">
    <property type="entry name" value="Polysacch_Deacetylase"/>
</dbReference>
<protein>
    <submittedName>
        <fullName evidence="5">Chitooligosaccharide deacetylase</fullName>
    </submittedName>
</protein>
<feature type="signal peptide" evidence="3">
    <location>
        <begin position="1"/>
        <end position="24"/>
    </location>
</feature>
<comment type="caution">
    <text evidence="5">The sequence shown here is derived from an EMBL/GenBank/DDBJ whole genome shotgun (WGS) entry which is preliminary data.</text>
</comment>
<evidence type="ECO:0000256" key="2">
    <source>
        <dbReference type="ARBA" id="ARBA00022729"/>
    </source>
</evidence>
<evidence type="ECO:0000259" key="4">
    <source>
        <dbReference type="PROSITE" id="PS51677"/>
    </source>
</evidence>
<dbReference type="PANTHER" id="PTHR34216">
    <property type="match status" value="1"/>
</dbReference>
<dbReference type="Proteomes" id="UP000619761">
    <property type="component" value="Unassembled WGS sequence"/>
</dbReference>
<name>A0ABQ3B3C6_9GAMM</name>
<feature type="chain" id="PRO_5046102039" evidence="3">
    <location>
        <begin position="25"/>
        <end position="272"/>
    </location>
</feature>
<dbReference type="Gene3D" id="3.20.20.370">
    <property type="entry name" value="Glycoside hydrolase/deacetylase"/>
    <property type="match status" value="1"/>
</dbReference>
<keyword evidence="6" id="KW-1185">Reference proteome</keyword>
<accession>A0ABQ3B3C6</accession>
<evidence type="ECO:0000313" key="5">
    <source>
        <dbReference type="EMBL" id="GGY77565.1"/>
    </source>
</evidence>
<comment type="subcellular location">
    <subcellularLocation>
        <location evidence="1">Secreted</location>
    </subcellularLocation>
</comment>
<sequence>MMKKNKIVLSVLLSSILGASCTYAADASTAFKWPKGQKAAVSLSYDDALDSQLDHAIPTLNKYGLKGTFYLQLSSPTIDKRLPEWRAAAKKGHELGNHSLFHQCAKSKPGRDWVEAGRDLDKLTVAQMKDQVVLANTVLYAIDGKRDRTFTAPCVDKEAGGQNYINAVKSEFVAIKLESGGVTPDMNKLDPYAVGVAFPANVTGQQLIDIVKEAAEKGTMANFTFHGVGGDHLSVSAEAHEELIKYLAKNKNIYWVDTFVNEMKYVKAHQQK</sequence>
<dbReference type="InterPro" id="IPR002509">
    <property type="entry name" value="NODB_dom"/>
</dbReference>
<evidence type="ECO:0000256" key="3">
    <source>
        <dbReference type="SAM" id="SignalP"/>
    </source>
</evidence>
<dbReference type="SUPFAM" id="SSF88713">
    <property type="entry name" value="Glycoside hydrolase/deacetylase"/>
    <property type="match status" value="1"/>
</dbReference>
<dbReference type="PROSITE" id="PS51677">
    <property type="entry name" value="NODB"/>
    <property type="match status" value="1"/>
</dbReference>
<dbReference type="PANTHER" id="PTHR34216:SF3">
    <property type="entry name" value="POLY-BETA-1,6-N-ACETYL-D-GLUCOSAMINE N-DEACETYLASE"/>
    <property type="match status" value="1"/>
</dbReference>
<gene>
    <name evidence="5" type="ORF">GCM10011613_22680</name>
</gene>
<dbReference type="Pfam" id="PF01522">
    <property type="entry name" value="Polysacc_deac_1"/>
    <property type="match status" value="1"/>
</dbReference>